<proteinExistence type="predicted"/>
<protein>
    <submittedName>
        <fullName evidence="1">Transposase</fullName>
    </submittedName>
</protein>
<dbReference type="AlphaFoldDB" id="A0A7D6CGN0"/>
<reference evidence="1" key="1">
    <citation type="submission" date="2020-08" db="EMBL/GenBank/DDBJ databases">
        <title>A bifunctional nitrone conjugated secondary metabolite targeting the ribosome.</title>
        <authorList>
            <person name="Limbrick E.M."/>
            <person name="Graf M."/>
            <person name="Derewacz D.K."/>
            <person name="Nguyen F."/>
            <person name="Spraggins J.M."/>
            <person name="Wieland M."/>
            <person name="Ynigez-Gutierrez A.E."/>
            <person name="Reisman B.J."/>
            <person name="Zinshteyn B."/>
            <person name="McCulloch K."/>
            <person name="Iverson T.M."/>
            <person name="Green R."/>
            <person name="Wilson D.N."/>
            <person name="Bachmann B.O."/>
        </authorList>
    </citation>
    <scope>NUCLEOTIDE SEQUENCE</scope>
    <source>
        <strain evidence="1">Africana</strain>
    </source>
</reference>
<gene>
    <name evidence="1" type="ORF">HZU44_14150</name>
</gene>
<dbReference type="EMBL" id="CP058905">
    <property type="protein sequence ID" value="QLK01022.1"/>
    <property type="molecule type" value="Genomic_DNA"/>
</dbReference>
<accession>A0A7D6CGN0</accession>
<sequence length="114" mass="12634">MWGSPARQRRFGFANATVMVPGPRLVHHGSAHWFSARARWCPDTLGPAVAAMIVGMFLPPEFAVEVVVDDILFRRYGRTVHAVGWQHDGSAPGRYKFGYGNCWVIAGIVVWLPA</sequence>
<evidence type="ECO:0000313" key="1">
    <source>
        <dbReference type="EMBL" id="QLK01022.1"/>
    </source>
</evidence>
<name>A0A7D6CGN0_9ACTN</name>
<organism evidence="1">
    <name type="scientific">Micromonospora carbonacea</name>
    <dbReference type="NCBI Taxonomy" id="47853"/>
    <lineage>
        <taxon>Bacteria</taxon>
        <taxon>Bacillati</taxon>
        <taxon>Actinomycetota</taxon>
        <taxon>Actinomycetes</taxon>
        <taxon>Micromonosporales</taxon>
        <taxon>Micromonosporaceae</taxon>
        <taxon>Micromonospora</taxon>
    </lineage>
</organism>